<organism evidence="12 13">
    <name type="scientific">Nicrophorus vespilloides</name>
    <name type="common">Boreal carrion beetle</name>
    <dbReference type="NCBI Taxonomy" id="110193"/>
    <lineage>
        <taxon>Eukaryota</taxon>
        <taxon>Metazoa</taxon>
        <taxon>Ecdysozoa</taxon>
        <taxon>Arthropoda</taxon>
        <taxon>Hexapoda</taxon>
        <taxon>Insecta</taxon>
        <taxon>Pterygota</taxon>
        <taxon>Neoptera</taxon>
        <taxon>Endopterygota</taxon>
        <taxon>Coleoptera</taxon>
        <taxon>Polyphaga</taxon>
        <taxon>Staphyliniformia</taxon>
        <taxon>Silphidae</taxon>
        <taxon>Nicrophorinae</taxon>
        <taxon>Nicrophorus</taxon>
    </lineage>
</organism>
<feature type="domain" description="Peptidase M13 N-terminal" evidence="11">
    <location>
        <begin position="39"/>
        <end position="453"/>
    </location>
</feature>
<keyword evidence="7" id="KW-0862">Zinc</keyword>
<evidence type="ECO:0000259" key="11">
    <source>
        <dbReference type="Pfam" id="PF05649"/>
    </source>
</evidence>
<dbReference type="RefSeq" id="XP_017781708.1">
    <property type="nucleotide sequence ID" value="XM_017926219.1"/>
</dbReference>
<evidence type="ECO:0000256" key="8">
    <source>
        <dbReference type="ARBA" id="ARBA00023049"/>
    </source>
</evidence>
<evidence type="ECO:0000259" key="10">
    <source>
        <dbReference type="Pfam" id="PF01431"/>
    </source>
</evidence>
<dbReference type="Pfam" id="PF01431">
    <property type="entry name" value="Peptidase_M13"/>
    <property type="match status" value="1"/>
</dbReference>
<dbReference type="PRINTS" id="PR00786">
    <property type="entry name" value="NEPRILYSIN"/>
</dbReference>
<comment type="subcellular location">
    <subcellularLocation>
        <location evidence="2">Cell membrane</location>
        <topology evidence="2">Single-pass type II membrane protein</topology>
    </subcellularLocation>
</comment>
<evidence type="ECO:0000256" key="9">
    <source>
        <dbReference type="SAM" id="SignalP"/>
    </source>
</evidence>
<dbReference type="Gene3D" id="1.10.1380.10">
    <property type="entry name" value="Neutral endopeptidase , domain2"/>
    <property type="match status" value="1"/>
</dbReference>
<comment type="similarity">
    <text evidence="3">Belongs to the peptidase M13 family.</text>
</comment>
<dbReference type="PANTHER" id="PTHR11733">
    <property type="entry name" value="ZINC METALLOPROTEASE FAMILY M13 NEPRILYSIN-RELATED"/>
    <property type="match status" value="1"/>
</dbReference>
<feature type="domain" description="Peptidase M13 C-terminal" evidence="10">
    <location>
        <begin position="512"/>
        <end position="711"/>
    </location>
</feature>
<keyword evidence="12" id="KW-1185">Reference proteome</keyword>
<keyword evidence="6" id="KW-0378">Hydrolase</keyword>
<dbReference type="PROSITE" id="PS51885">
    <property type="entry name" value="NEPRILYSIN"/>
    <property type="match status" value="1"/>
</dbReference>
<evidence type="ECO:0000256" key="7">
    <source>
        <dbReference type="ARBA" id="ARBA00022833"/>
    </source>
</evidence>
<keyword evidence="4" id="KW-0645">Protease</keyword>
<dbReference type="InterPro" id="IPR042089">
    <property type="entry name" value="Peptidase_M13_dom_2"/>
</dbReference>
<evidence type="ECO:0000256" key="1">
    <source>
        <dbReference type="ARBA" id="ARBA00001947"/>
    </source>
</evidence>
<name>A0ABM1N4F8_NICVS</name>
<dbReference type="InterPro" id="IPR000718">
    <property type="entry name" value="Peptidase_M13"/>
</dbReference>
<evidence type="ECO:0000256" key="2">
    <source>
        <dbReference type="ARBA" id="ARBA00004401"/>
    </source>
</evidence>
<feature type="chain" id="PRO_5045310309" evidence="9">
    <location>
        <begin position="19"/>
        <end position="714"/>
    </location>
</feature>
<dbReference type="Proteomes" id="UP000695000">
    <property type="component" value="Unplaced"/>
</dbReference>
<dbReference type="InterPro" id="IPR018497">
    <property type="entry name" value="Peptidase_M13_C"/>
</dbReference>
<dbReference type="Gene3D" id="3.40.390.10">
    <property type="entry name" value="Collagenase (Catalytic Domain)"/>
    <property type="match status" value="1"/>
</dbReference>
<dbReference type="SUPFAM" id="SSF55486">
    <property type="entry name" value="Metalloproteases ('zincins'), catalytic domain"/>
    <property type="match status" value="1"/>
</dbReference>
<evidence type="ECO:0000256" key="5">
    <source>
        <dbReference type="ARBA" id="ARBA00022723"/>
    </source>
</evidence>
<keyword evidence="8" id="KW-0482">Metalloprotease</keyword>
<proteinExistence type="inferred from homology"/>
<evidence type="ECO:0000313" key="13">
    <source>
        <dbReference type="RefSeq" id="XP_017781708.1"/>
    </source>
</evidence>
<dbReference type="InterPro" id="IPR024079">
    <property type="entry name" value="MetalloPept_cat_dom_sf"/>
</dbReference>
<gene>
    <name evidence="13" type="primary">LOC108566372</name>
</gene>
<keyword evidence="9" id="KW-0732">Signal</keyword>
<keyword evidence="5" id="KW-0479">Metal-binding</keyword>
<accession>A0ABM1N4F8</accession>
<evidence type="ECO:0000256" key="3">
    <source>
        <dbReference type="ARBA" id="ARBA00007357"/>
    </source>
</evidence>
<feature type="signal peptide" evidence="9">
    <location>
        <begin position="1"/>
        <end position="18"/>
    </location>
</feature>
<dbReference type="GeneID" id="108566372"/>
<dbReference type="InterPro" id="IPR008753">
    <property type="entry name" value="Peptidase_M13_N"/>
</dbReference>
<evidence type="ECO:0000256" key="4">
    <source>
        <dbReference type="ARBA" id="ARBA00022670"/>
    </source>
</evidence>
<comment type="cofactor">
    <cofactor evidence="1">
        <name>Zn(2+)</name>
        <dbReference type="ChEBI" id="CHEBI:29105"/>
    </cofactor>
</comment>
<dbReference type="Pfam" id="PF05649">
    <property type="entry name" value="Peptidase_M13_N"/>
    <property type="match status" value="1"/>
</dbReference>
<evidence type="ECO:0000313" key="12">
    <source>
        <dbReference type="Proteomes" id="UP000695000"/>
    </source>
</evidence>
<dbReference type="CDD" id="cd08662">
    <property type="entry name" value="M13"/>
    <property type="match status" value="1"/>
</dbReference>
<evidence type="ECO:0000256" key="6">
    <source>
        <dbReference type="ARBA" id="ARBA00022801"/>
    </source>
</evidence>
<sequence>MRISSVILGCLALSLGRAHRQYVENDIPELRYLDKSVNPCDDFYAFTCGKFNEVHPIPENAYSWDHFTILQDDIHNLAKTILESKRDPDEPTALRKSKAFYSACVNEEFEDHLISPMKKALDYLGGWPTASEDFQEEKLSWSQIGDFVAEYGVPLFFDFNVIPSNFNKTGNVLYISRDPLTNPEPSIRWQMEFDELSYLKEEKRTKRSKSERGPFLIFLDKMALMLKEHGKRHEEIVEDNSDTFLFMREVMKQSDNPVNPNISTIPNEATINQLQNWTNIHLGAEGLDWLEYFNHAFKYSGVKVTGDMKIFQSNAMPMIHGMINLYNNSPAKTIKNFVVARILTYMAPDSGSSVRQLFEEFYKKQGYTVYNRKEYCLRKTLGYPSDLGLSVAVTYEYQKYHFNNNKLQNASDMISDLQAAFQDILDEAEWMDEASREKAKDKANNIITLLGYPDYAYQIDLLNEQYENLRVCSCDHFGNSQRLRAFEQANNMKLLGSKKDREIWNMSPLTVNAFYNRANNRILFPVSVLNPVFFAGEISVLDYGRIGAVIGHEITHGFDNTGKLYTNEGSIGNWWTKETENAFNDNAECFKQQYNSYYIPEIDKYVDGNESLNENIADNGGLRAAFKALQKLSRRVNPLLSVKDYTAEQLFFVGFGTMWCTTETDYYLSKMHGTAYAPSRYRVMGSVSNMPEFAEAFNCPVGSNMNGQDKCLLW</sequence>
<protein>
    <submittedName>
        <fullName evidence="13">Membrane metallo-endopeptidase-like 1</fullName>
    </submittedName>
</protein>
<dbReference type="PANTHER" id="PTHR11733:SF167">
    <property type="entry name" value="FI17812P1-RELATED"/>
    <property type="match status" value="1"/>
</dbReference>
<reference evidence="13" key="1">
    <citation type="submission" date="2025-08" db="UniProtKB">
        <authorList>
            <consortium name="RefSeq"/>
        </authorList>
    </citation>
    <scope>IDENTIFICATION</scope>
    <source>
        <tissue evidence="13">Whole Larva</tissue>
    </source>
</reference>